<proteinExistence type="inferred from homology"/>
<protein>
    <recommendedName>
        <fullName evidence="11">Natriuretic peptide A</fullName>
    </recommendedName>
</protein>
<dbReference type="OrthoDB" id="8865096at2759"/>
<dbReference type="PANTHER" id="PTHR14066">
    <property type="entry name" value="ATRIAL NATRIURETIC FACTOR PRECURSOR"/>
    <property type="match status" value="1"/>
</dbReference>
<evidence type="ECO:0000256" key="1">
    <source>
        <dbReference type="ARBA" id="ARBA00004613"/>
    </source>
</evidence>
<evidence type="ECO:0000313" key="9">
    <source>
        <dbReference type="EMBL" id="TRY96817.1"/>
    </source>
</evidence>
<dbReference type="EMBL" id="SRMA01025251">
    <property type="protein sequence ID" value="TRY96817.1"/>
    <property type="molecule type" value="Genomic_DNA"/>
</dbReference>
<evidence type="ECO:0000256" key="3">
    <source>
        <dbReference type="ARBA" id="ARBA00022525"/>
    </source>
</evidence>
<keyword evidence="6" id="KW-1015">Disulfide bond</keyword>
<evidence type="ECO:0000256" key="7">
    <source>
        <dbReference type="RuleBase" id="RU003686"/>
    </source>
</evidence>
<evidence type="ECO:0000256" key="6">
    <source>
        <dbReference type="ARBA" id="ARBA00023157"/>
    </source>
</evidence>
<dbReference type="InterPro" id="IPR030480">
    <property type="entry name" value="Natr_peptide_CS"/>
</dbReference>
<comment type="similarity">
    <text evidence="2 7">Belongs to the natriuretic peptide family.</text>
</comment>
<feature type="region of interest" description="Disordered" evidence="8">
    <location>
        <begin position="87"/>
        <end position="128"/>
    </location>
</feature>
<keyword evidence="3" id="KW-0964">Secreted</keyword>
<dbReference type="GO" id="GO:0051427">
    <property type="term" value="F:hormone receptor binding"/>
    <property type="evidence" value="ECO:0007669"/>
    <property type="project" value="TreeGrafter"/>
</dbReference>
<dbReference type="PANTHER" id="PTHR14066:SF10">
    <property type="entry name" value="NATRIURETIC PEPTIDES B"/>
    <property type="match status" value="1"/>
</dbReference>
<dbReference type="GO" id="GO:0097746">
    <property type="term" value="P:blood vessel diameter maintenance"/>
    <property type="evidence" value="ECO:0007669"/>
    <property type="project" value="UniProtKB-KW"/>
</dbReference>
<evidence type="ECO:0000256" key="8">
    <source>
        <dbReference type="SAM" id="MobiDB-lite"/>
    </source>
</evidence>
<comment type="subcellular location">
    <subcellularLocation>
        <location evidence="1 7">Secreted</location>
    </subcellularLocation>
</comment>
<dbReference type="STRING" id="623744.A0A553R3R9"/>
<accession>A0A553R3R9</accession>
<keyword evidence="10" id="KW-1185">Reference proteome</keyword>
<dbReference type="GO" id="GO:0019934">
    <property type="term" value="P:cGMP-mediated signaling"/>
    <property type="evidence" value="ECO:0007669"/>
    <property type="project" value="TreeGrafter"/>
</dbReference>
<feature type="region of interest" description="Disordered" evidence="8">
    <location>
        <begin position="1"/>
        <end position="34"/>
    </location>
</feature>
<dbReference type="Proteomes" id="UP000316079">
    <property type="component" value="Unassembled WGS sequence"/>
</dbReference>
<dbReference type="GO" id="GO:0007218">
    <property type="term" value="P:neuropeptide signaling pathway"/>
    <property type="evidence" value="ECO:0007669"/>
    <property type="project" value="TreeGrafter"/>
</dbReference>
<dbReference type="GO" id="GO:0003085">
    <property type="term" value="P:negative regulation of systemic arterial blood pressure"/>
    <property type="evidence" value="ECO:0007669"/>
    <property type="project" value="TreeGrafter"/>
</dbReference>
<dbReference type="GO" id="GO:0006182">
    <property type="term" value="P:cGMP biosynthetic process"/>
    <property type="evidence" value="ECO:0007669"/>
    <property type="project" value="TreeGrafter"/>
</dbReference>
<dbReference type="InterPro" id="IPR050787">
    <property type="entry name" value="Natriuretic_peptide"/>
</dbReference>
<evidence type="ECO:0000313" key="10">
    <source>
        <dbReference type="Proteomes" id="UP000316079"/>
    </source>
</evidence>
<comment type="caution">
    <text evidence="9">The sequence shown here is derived from an EMBL/GenBank/DDBJ whole genome shotgun (WGS) entry which is preliminary data.</text>
</comment>
<keyword evidence="5 7" id="KW-0838">Vasoactive</keyword>
<dbReference type="Pfam" id="PF00212">
    <property type="entry name" value="ANP"/>
    <property type="match status" value="1"/>
</dbReference>
<dbReference type="GO" id="GO:0007168">
    <property type="term" value="P:receptor guanylyl cyclase signaling pathway"/>
    <property type="evidence" value="ECO:0007669"/>
    <property type="project" value="TreeGrafter"/>
</dbReference>
<dbReference type="InterPro" id="IPR000663">
    <property type="entry name" value="Natr_peptide"/>
</dbReference>
<evidence type="ECO:0000256" key="5">
    <source>
        <dbReference type="ARBA" id="ARBA00022858"/>
    </source>
</evidence>
<organism evidence="9 10">
    <name type="scientific">Danionella cerebrum</name>
    <dbReference type="NCBI Taxonomy" id="2873325"/>
    <lineage>
        <taxon>Eukaryota</taxon>
        <taxon>Metazoa</taxon>
        <taxon>Chordata</taxon>
        <taxon>Craniata</taxon>
        <taxon>Vertebrata</taxon>
        <taxon>Euteleostomi</taxon>
        <taxon>Actinopterygii</taxon>
        <taxon>Neopterygii</taxon>
        <taxon>Teleostei</taxon>
        <taxon>Ostariophysi</taxon>
        <taxon>Cypriniformes</taxon>
        <taxon>Danionidae</taxon>
        <taxon>Danioninae</taxon>
        <taxon>Danionella</taxon>
    </lineage>
</organism>
<evidence type="ECO:0008006" key="11">
    <source>
        <dbReference type="Google" id="ProtNLM"/>
    </source>
</evidence>
<name>A0A553R3R9_9TELE</name>
<feature type="non-terminal residue" evidence="9">
    <location>
        <position position="1"/>
    </location>
</feature>
<evidence type="ECO:0000256" key="2">
    <source>
        <dbReference type="ARBA" id="ARBA00009041"/>
    </source>
</evidence>
<sequence length="170" mass="18473">SADEPLADSRPYKERSGRLRTAQNQRRSRPQEAEMGTGLLLASFLLLCGRTMDVQAHSVSRSSSASNLAKLKGLLLQLEEALATEEASDRVQDYDENSSLLEQSPPAASWDTDRARGEEEAPSALDSDSQRNRLIDLLLSTRTKSLSSCFGGRLDRIGSSSTLGCNSKKG</sequence>
<evidence type="ECO:0000256" key="4">
    <source>
        <dbReference type="ARBA" id="ARBA00022729"/>
    </source>
</evidence>
<dbReference type="GO" id="GO:0005615">
    <property type="term" value="C:extracellular space"/>
    <property type="evidence" value="ECO:0007669"/>
    <property type="project" value="TreeGrafter"/>
</dbReference>
<gene>
    <name evidence="9" type="ORF">DNTS_015397</name>
</gene>
<dbReference type="SMART" id="SM00183">
    <property type="entry name" value="NAT_PEP"/>
    <property type="match status" value="1"/>
</dbReference>
<dbReference type="GO" id="GO:0005737">
    <property type="term" value="C:cytoplasm"/>
    <property type="evidence" value="ECO:0007669"/>
    <property type="project" value="TreeGrafter"/>
</dbReference>
<dbReference type="PROSITE" id="PS00263">
    <property type="entry name" value="NATRIURETIC_PEPTIDE"/>
    <property type="match status" value="1"/>
</dbReference>
<dbReference type="GO" id="GO:0005179">
    <property type="term" value="F:hormone activity"/>
    <property type="evidence" value="ECO:0007669"/>
    <property type="project" value="InterPro"/>
</dbReference>
<keyword evidence="4" id="KW-0732">Signal</keyword>
<reference evidence="9 10" key="1">
    <citation type="journal article" date="2019" name="Sci. Data">
        <title>Hybrid genome assembly and annotation of Danionella translucida.</title>
        <authorList>
            <person name="Kadobianskyi M."/>
            <person name="Schulze L."/>
            <person name="Schuelke M."/>
            <person name="Judkewitz B."/>
        </authorList>
    </citation>
    <scope>NUCLEOTIDE SEQUENCE [LARGE SCALE GENOMIC DNA]</scope>
    <source>
        <strain evidence="9 10">Bolton</strain>
    </source>
</reference>
<dbReference type="AlphaFoldDB" id="A0A553R3R9"/>